<name>A0A225UUT9_9STRA</name>
<dbReference type="AlphaFoldDB" id="A0A225UUT9"/>
<reference evidence="2" key="1">
    <citation type="submission" date="2017-03" db="EMBL/GenBank/DDBJ databases">
        <title>Phytopthora megakarya and P. palmivora, two closely related causual agents of cacao black pod achieved similar genome size and gene model numbers by different mechanisms.</title>
        <authorList>
            <person name="Ali S."/>
            <person name="Shao J."/>
            <person name="Larry D.J."/>
            <person name="Kronmiller B."/>
            <person name="Shen D."/>
            <person name="Strem M.D."/>
            <person name="Melnick R.L."/>
            <person name="Guiltinan M.J."/>
            <person name="Tyler B.M."/>
            <person name="Meinhardt L.W."/>
            <person name="Bailey B.A."/>
        </authorList>
    </citation>
    <scope>NUCLEOTIDE SEQUENCE [LARGE SCALE GENOMIC DNA]</scope>
    <source>
        <strain evidence="2">zdho120</strain>
    </source>
</reference>
<organism evidence="1 2">
    <name type="scientific">Phytophthora megakarya</name>
    <dbReference type="NCBI Taxonomy" id="4795"/>
    <lineage>
        <taxon>Eukaryota</taxon>
        <taxon>Sar</taxon>
        <taxon>Stramenopiles</taxon>
        <taxon>Oomycota</taxon>
        <taxon>Peronosporomycetes</taxon>
        <taxon>Peronosporales</taxon>
        <taxon>Peronosporaceae</taxon>
        <taxon>Phytophthora</taxon>
    </lineage>
</organism>
<evidence type="ECO:0000313" key="2">
    <source>
        <dbReference type="Proteomes" id="UP000198211"/>
    </source>
</evidence>
<feature type="non-terminal residue" evidence="1">
    <location>
        <position position="1"/>
    </location>
</feature>
<proteinExistence type="predicted"/>
<evidence type="ECO:0000313" key="1">
    <source>
        <dbReference type="EMBL" id="OWY96712.1"/>
    </source>
</evidence>
<sequence length="102" mass="11632">VYQRKQLNLPPEYLDDLKTFFRGLKQVEADNDQAGCGCKSGKEPLTFSLYTQLAERTLALDDNGFAHLFLLSQWNLMCRSKSVETLHGNGPRNPHHIYANHV</sequence>
<keyword evidence="2" id="KW-1185">Reference proteome</keyword>
<accession>A0A225UUT9</accession>
<gene>
    <name evidence="1" type="ORF">PHMEG_00032953</name>
</gene>
<protein>
    <submittedName>
        <fullName evidence="1">Uncharacterized protein</fullName>
    </submittedName>
</protein>
<dbReference type="Proteomes" id="UP000198211">
    <property type="component" value="Unassembled WGS sequence"/>
</dbReference>
<dbReference type="OrthoDB" id="69584at2759"/>
<comment type="caution">
    <text evidence="1">The sequence shown here is derived from an EMBL/GenBank/DDBJ whole genome shotgun (WGS) entry which is preliminary data.</text>
</comment>
<dbReference type="EMBL" id="NBNE01011311">
    <property type="protein sequence ID" value="OWY96712.1"/>
    <property type="molecule type" value="Genomic_DNA"/>
</dbReference>